<feature type="binding site" description="in other chain" evidence="7">
    <location>
        <begin position="114"/>
        <end position="122"/>
    </location>
    <ligand>
        <name>5-phospho-alpha-D-ribose 1-diphosphate</name>
        <dbReference type="ChEBI" id="CHEBI:58017"/>
        <note>ligand shared between dimeric partners</note>
    </ligand>
</feature>
<dbReference type="InterPro" id="IPR023031">
    <property type="entry name" value="OPRT"/>
</dbReference>
<sequence>MTEINVPELLKAAGALQIGHFLLSSGKHSDTYVQCARLFQQPDLAAQIMAVVVSQLEDVSFDLLCGPAMGGVIASYELARQLKMESIFAERQDGKMTFRRGFKINPGQRVLIVEDVVTTGKSSLECRELIESLGGKVVGIACVVNRSGRDQIEVPIFAATTLSIATYEAEDVPDWLAAIPIDQPGSRFIQTKKG</sequence>
<evidence type="ECO:0000256" key="2">
    <source>
        <dbReference type="ARBA" id="ARBA00011971"/>
    </source>
</evidence>
<feature type="binding site" evidence="7">
    <location>
        <position position="91"/>
    </location>
    <ligand>
        <name>5-phospho-alpha-D-ribose 1-diphosphate</name>
        <dbReference type="ChEBI" id="CHEBI:58017"/>
        <note>ligand shared between dimeric partners</note>
    </ligand>
</feature>
<gene>
    <name evidence="7" type="primary">pyrE</name>
    <name evidence="9" type="ORF">CYJ57_01510</name>
</gene>
<evidence type="ECO:0000259" key="8">
    <source>
        <dbReference type="Pfam" id="PF00156"/>
    </source>
</evidence>
<dbReference type="HAMAP" id="MF_01208">
    <property type="entry name" value="PyrE"/>
    <property type="match status" value="1"/>
</dbReference>
<dbReference type="Gene3D" id="3.40.50.2020">
    <property type="match status" value="1"/>
</dbReference>
<accession>A0A2I1K4S9</accession>
<evidence type="ECO:0000256" key="5">
    <source>
        <dbReference type="ARBA" id="ARBA00022842"/>
    </source>
</evidence>
<evidence type="ECO:0000256" key="1">
    <source>
        <dbReference type="ARBA" id="ARBA00004889"/>
    </source>
</evidence>
<evidence type="ECO:0000256" key="3">
    <source>
        <dbReference type="ARBA" id="ARBA00022676"/>
    </source>
</evidence>
<dbReference type="EC" id="2.4.2.10" evidence="2 7"/>
<evidence type="ECO:0000256" key="7">
    <source>
        <dbReference type="HAMAP-Rule" id="MF_01208"/>
    </source>
</evidence>
<dbReference type="Proteomes" id="UP000234384">
    <property type="component" value="Unassembled WGS sequence"/>
</dbReference>
<dbReference type="InterPro" id="IPR000836">
    <property type="entry name" value="PRTase_dom"/>
</dbReference>
<dbReference type="RefSeq" id="WP_101953791.1">
    <property type="nucleotide sequence ID" value="NZ_PKHE01000002.1"/>
</dbReference>
<dbReference type="SUPFAM" id="SSF53271">
    <property type="entry name" value="PRTase-like"/>
    <property type="match status" value="1"/>
</dbReference>
<feature type="binding site" evidence="7">
    <location>
        <position position="146"/>
    </location>
    <ligand>
        <name>orotate</name>
        <dbReference type="ChEBI" id="CHEBI:30839"/>
    </ligand>
</feature>
<name>A0A2I1K4S9_9LACT</name>
<reference evidence="9 10" key="1">
    <citation type="submission" date="2017-12" db="EMBL/GenBank/DDBJ databases">
        <title>Phylogenetic diversity of female urinary microbiome.</title>
        <authorList>
            <person name="Thomas-White K."/>
            <person name="Wolfe A.J."/>
        </authorList>
    </citation>
    <scope>NUCLEOTIDE SEQUENCE [LARGE SCALE GENOMIC DNA]</scope>
    <source>
        <strain evidence="9 10">UMB0898</strain>
    </source>
</reference>
<keyword evidence="4 7" id="KW-0808">Transferase</keyword>
<dbReference type="NCBIfam" id="TIGR01367">
    <property type="entry name" value="pyrE_Therm"/>
    <property type="match status" value="1"/>
</dbReference>
<dbReference type="GO" id="GO:0004588">
    <property type="term" value="F:orotate phosphoribosyltransferase activity"/>
    <property type="evidence" value="ECO:0007669"/>
    <property type="project" value="UniProtKB-UniRule"/>
</dbReference>
<dbReference type="InterPro" id="IPR029057">
    <property type="entry name" value="PRTase-like"/>
</dbReference>
<keyword evidence="3 7" id="KW-0328">Glycosyltransferase</keyword>
<keyword evidence="5 7" id="KW-0460">Magnesium</keyword>
<dbReference type="GO" id="GO:0000287">
    <property type="term" value="F:magnesium ion binding"/>
    <property type="evidence" value="ECO:0007669"/>
    <property type="project" value="UniProtKB-UniRule"/>
</dbReference>
<keyword evidence="6 7" id="KW-0665">Pyrimidine biosynthesis</keyword>
<dbReference type="PANTHER" id="PTHR19278">
    <property type="entry name" value="OROTATE PHOSPHORIBOSYLTRANSFERASE"/>
    <property type="match status" value="1"/>
</dbReference>
<comment type="similarity">
    <text evidence="7">Belongs to the purine/pyrimidine phosphoribosyltransferase family. PyrE subfamily.</text>
</comment>
<comment type="cofactor">
    <cofactor evidence="7">
        <name>Mg(2+)</name>
        <dbReference type="ChEBI" id="CHEBI:18420"/>
    </cofactor>
</comment>
<dbReference type="CDD" id="cd06223">
    <property type="entry name" value="PRTases_typeI"/>
    <property type="match status" value="1"/>
</dbReference>
<feature type="domain" description="Phosphoribosyltransferase" evidence="8">
    <location>
        <begin position="39"/>
        <end position="147"/>
    </location>
</feature>
<comment type="catalytic activity">
    <reaction evidence="7">
        <text>orotidine 5'-phosphate + diphosphate = orotate + 5-phospho-alpha-D-ribose 1-diphosphate</text>
        <dbReference type="Rhea" id="RHEA:10380"/>
        <dbReference type="ChEBI" id="CHEBI:30839"/>
        <dbReference type="ChEBI" id="CHEBI:33019"/>
        <dbReference type="ChEBI" id="CHEBI:57538"/>
        <dbReference type="ChEBI" id="CHEBI:58017"/>
        <dbReference type="EC" id="2.4.2.10"/>
    </reaction>
</comment>
<evidence type="ECO:0000313" key="10">
    <source>
        <dbReference type="Proteomes" id="UP000234384"/>
    </source>
</evidence>
<dbReference type="AlphaFoldDB" id="A0A2I1K4S9"/>
<dbReference type="OrthoDB" id="9802134at2"/>
<dbReference type="InterPro" id="IPR006273">
    <property type="entry name" value="Orotate_PRibTrfase_bac"/>
</dbReference>
<feature type="binding site" evidence="7">
    <location>
        <position position="118"/>
    </location>
    <ligand>
        <name>orotate</name>
        <dbReference type="ChEBI" id="CHEBI:30839"/>
    </ligand>
</feature>
<comment type="caution">
    <text evidence="7">Lacks conserved residue(s) required for the propagation of feature annotation.</text>
</comment>
<evidence type="ECO:0000256" key="6">
    <source>
        <dbReference type="ARBA" id="ARBA00022975"/>
    </source>
</evidence>
<dbReference type="PANTHER" id="PTHR19278:SF9">
    <property type="entry name" value="URIDINE 5'-MONOPHOSPHATE SYNTHASE"/>
    <property type="match status" value="1"/>
</dbReference>
<evidence type="ECO:0000313" key="9">
    <source>
        <dbReference type="EMBL" id="PKY90565.1"/>
    </source>
</evidence>
<comment type="pathway">
    <text evidence="1 7">Pyrimidine metabolism; UMP biosynthesis via de novo pathway; UMP from orotate: step 1/2.</text>
</comment>
<organism evidence="9 10">
    <name type="scientific">Falseniella ignava</name>
    <dbReference type="NCBI Taxonomy" id="137730"/>
    <lineage>
        <taxon>Bacteria</taxon>
        <taxon>Bacillati</taxon>
        <taxon>Bacillota</taxon>
        <taxon>Bacilli</taxon>
        <taxon>Lactobacillales</taxon>
        <taxon>Aerococcaceae</taxon>
        <taxon>Falseniella</taxon>
    </lineage>
</organism>
<comment type="subunit">
    <text evidence="7">Homodimer.</text>
</comment>
<protein>
    <recommendedName>
        <fullName evidence="2 7">Orotate phosphoribosyltransferase</fullName>
        <shortName evidence="7">OPRT</shortName>
        <shortName evidence="7">OPRTase</shortName>
        <ecNumber evidence="2 7">2.4.2.10</ecNumber>
    </recommendedName>
</protein>
<dbReference type="GO" id="GO:0019856">
    <property type="term" value="P:pyrimidine nucleobase biosynthetic process"/>
    <property type="evidence" value="ECO:0007669"/>
    <property type="project" value="InterPro"/>
</dbReference>
<comment type="caution">
    <text evidence="9">The sequence shown here is derived from an EMBL/GenBank/DDBJ whole genome shotgun (WGS) entry which is preliminary data.</text>
</comment>
<dbReference type="EMBL" id="PKHE01000002">
    <property type="protein sequence ID" value="PKY90565.1"/>
    <property type="molecule type" value="Genomic_DNA"/>
</dbReference>
<dbReference type="GO" id="GO:0044205">
    <property type="term" value="P:'de novo' UMP biosynthetic process"/>
    <property type="evidence" value="ECO:0007669"/>
    <property type="project" value="UniProtKB-UniRule"/>
</dbReference>
<proteinExistence type="inferred from homology"/>
<comment type="function">
    <text evidence="7">Catalyzes the transfer of a ribosyl phosphate group from 5-phosphoribose 1-diphosphate to orotate, leading to the formation of orotidine monophosphate (OMP).</text>
</comment>
<dbReference type="Pfam" id="PF00156">
    <property type="entry name" value="Pribosyltran"/>
    <property type="match status" value="1"/>
</dbReference>
<evidence type="ECO:0000256" key="4">
    <source>
        <dbReference type="ARBA" id="ARBA00022679"/>
    </source>
</evidence>
<dbReference type="UniPathway" id="UPA00070">
    <property type="reaction ID" value="UER00119"/>
</dbReference>